<dbReference type="KEGG" id="slut:H9L13_10305"/>
<evidence type="ECO:0000256" key="1">
    <source>
        <dbReference type="SAM" id="MobiDB-lite"/>
    </source>
</evidence>
<proteinExistence type="predicted"/>
<feature type="region of interest" description="Disordered" evidence="1">
    <location>
        <begin position="64"/>
        <end position="92"/>
    </location>
</feature>
<accession>A0A7G9SGP4</accession>
<reference evidence="2 3" key="1">
    <citation type="submission" date="2020-08" db="EMBL/GenBank/DDBJ databases">
        <title>Genome sequence of Sphingomonas lutea KCTC 23642T.</title>
        <authorList>
            <person name="Hyun D.-W."/>
            <person name="Bae J.-W."/>
        </authorList>
    </citation>
    <scope>NUCLEOTIDE SEQUENCE [LARGE SCALE GENOMIC DNA]</scope>
    <source>
        <strain evidence="2 3">KCTC 23642</strain>
    </source>
</reference>
<evidence type="ECO:0000313" key="3">
    <source>
        <dbReference type="Proteomes" id="UP000515971"/>
    </source>
</evidence>
<feature type="compositionally biased region" description="Low complexity" evidence="1">
    <location>
        <begin position="65"/>
        <end position="76"/>
    </location>
</feature>
<evidence type="ECO:0000313" key="2">
    <source>
        <dbReference type="EMBL" id="QNN67019.1"/>
    </source>
</evidence>
<protein>
    <submittedName>
        <fullName evidence="2">Uncharacterized protein</fullName>
    </submittedName>
</protein>
<dbReference type="Proteomes" id="UP000515971">
    <property type="component" value="Chromosome"/>
</dbReference>
<dbReference type="EMBL" id="CP060718">
    <property type="protein sequence ID" value="QNN67019.1"/>
    <property type="molecule type" value="Genomic_DNA"/>
</dbReference>
<dbReference type="RefSeq" id="WP_187537611.1">
    <property type="nucleotide sequence ID" value="NZ_BAABJT010000001.1"/>
</dbReference>
<gene>
    <name evidence="2" type="ORF">H9L13_10305</name>
</gene>
<keyword evidence="3" id="KW-1185">Reference proteome</keyword>
<dbReference type="AlphaFoldDB" id="A0A7G9SGP4"/>
<sequence length="92" mass="10286">MRRDRSEEAAAARAHWLAELAEALRQAQDLAWQLGPSVGNGAERMDLYGRIEALLGEVRSLQLRPAEAPPQENAPQWTSKSPWCSPDRDHTP</sequence>
<organism evidence="2 3">
    <name type="scientific">Sphingomonas lutea</name>
    <dbReference type="NCBI Taxonomy" id="1045317"/>
    <lineage>
        <taxon>Bacteria</taxon>
        <taxon>Pseudomonadati</taxon>
        <taxon>Pseudomonadota</taxon>
        <taxon>Alphaproteobacteria</taxon>
        <taxon>Sphingomonadales</taxon>
        <taxon>Sphingomonadaceae</taxon>
        <taxon>Sphingomonas</taxon>
    </lineage>
</organism>
<name>A0A7G9SGP4_9SPHN</name>